<organism evidence="2 3">
    <name type="scientific">Fusarium tjaetaba</name>
    <dbReference type="NCBI Taxonomy" id="1567544"/>
    <lineage>
        <taxon>Eukaryota</taxon>
        <taxon>Fungi</taxon>
        <taxon>Dikarya</taxon>
        <taxon>Ascomycota</taxon>
        <taxon>Pezizomycotina</taxon>
        <taxon>Sordariomycetes</taxon>
        <taxon>Hypocreomycetidae</taxon>
        <taxon>Hypocreales</taxon>
        <taxon>Nectriaceae</taxon>
        <taxon>Fusarium</taxon>
        <taxon>Fusarium fujikuroi species complex</taxon>
    </lineage>
</organism>
<dbReference type="EMBL" id="JAAQRI010000369">
    <property type="protein sequence ID" value="KAF5616777.1"/>
    <property type="molecule type" value="Genomic_DNA"/>
</dbReference>
<keyword evidence="3" id="KW-1185">Reference proteome</keyword>
<evidence type="ECO:0000313" key="3">
    <source>
        <dbReference type="Proteomes" id="UP000530670"/>
    </source>
</evidence>
<dbReference type="GeneID" id="59298286"/>
<accession>A0A8H5QLN9</accession>
<dbReference type="PANTHER" id="PTHR35186:SF4">
    <property type="entry name" value="PRION-INHIBITION AND PROPAGATION HELO DOMAIN-CONTAINING PROTEIN"/>
    <property type="match status" value="1"/>
</dbReference>
<proteinExistence type="predicted"/>
<dbReference type="InterPro" id="IPR056002">
    <property type="entry name" value="DUF7580"/>
</dbReference>
<dbReference type="Pfam" id="PF24476">
    <property type="entry name" value="DUF7580"/>
    <property type="match status" value="1"/>
</dbReference>
<feature type="domain" description="DUF7580" evidence="1">
    <location>
        <begin position="198"/>
        <end position="585"/>
    </location>
</feature>
<gene>
    <name evidence="2" type="ORF">FTJAE_12924</name>
</gene>
<reference evidence="2 3" key="1">
    <citation type="submission" date="2020-05" db="EMBL/GenBank/DDBJ databases">
        <title>Identification and distribution of gene clusters putatively required for synthesis of sphingolipid metabolism inhibitors in phylogenetically diverse species of the filamentous fungus Fusarium.</title>
        <authorList>
            <person name="Kim H.-S."/>
            <person name="Busman M."/>
            <person name="Brown D.W."/>
            <person name="Divon H."/>
            <person name="Uhlig S."/>
            <person name="Proctor R.H."/>
        </authorList>
    </citation>
    <scope>NUCLEOTIDE SEQUENCE [LARGE SCALE GENOMIC DNA]</scope>
    <source>
        <strain evidence="2 3">NRRL 66243</strain>
    </source>
</reference>
<dbReference type="Proteomes" id="UP000530670">
    <property type="component" value="Unassembled WGS sequence"/>
</dbReference>
<name>A0A8H5QLN9_9HYPO</name>
<comment type="caution">
    <text evidence="2">The sequence shown here is derived from an EMBL/GenBank/DDBJ whole genome shotgun (WGS) entry which is preliminary data.</text>
</comment>
<dbReference type="RefSeq" id="XP_037200056.1">
    <property type="nucleotide sequence ID" value="XM_037346016.1"/>
</dbReference>
<sequence length="1009" mass="113662">MLNPPMSGFEIAGIVLGTLPLVVTALEAYSNFLRDWGKAPAELRSLNRQLSTERVRLCNVCEQLISDIVSQRDIEPMLQDPFGPLWQAKETNDRIRRRLWDSYTPFEDTVKEVGEALDSVMLRLRIDVSSDGTVQWIDRKRVTRDFKKLLYRLNRKDYQEALETISKGITSLEGLTQQSVGLEPRRRKQSRCKVFKVLRDLSASFYRALCSSILCTDSHDVSLELATRFIEVGHECDDEKIIQDAQFRLAISFEVAKGPTSKMFWDEVNIKAISVSMAVPAATCVVATKAKSSKRVSFSIDRALSRLNLTETATEVKPNVKTAMAILARPATDIAFIKCPEETSTIPTISPLDLCLALKKAHQERPACYGHLIDQEYSHRHFRVCPLGPVIDSDGWSIVTLEDVLEGKQGLRPLISLAEKVRLALVIASSVLQLSKTPWLPDALTPGNVHFFRRGDTLSYEHPFLQRRLPECSLKRLNNTADSRGNSLSSNPTLLALGMLLLEIILGSSLRQLQIQDEKSLDGDNDGLIQDLTVANRMLEQRVAWINPAYKAVVERCIGCTDSKELDEDDFRQTVYNGVVMELEAIWEHTKLGIAFGFGNEIMRATIAMRDEINEEITEQQISGTEADPQHQSTFTRLLPREIRDKIYLELWRSCGLRQHIIWHRNKDGKAKSHFCRWRCTTSFSVQDELQETIDTTKIQLGIPLGGSFSNKAYALQLYSAWKNHFACGQRIAEVYGEGADPGIRTCSSLGPCWRSHSLSSEKLSTCSAYMNVFALNMFVGFCKVPDLWKQEVEGAISPPAFRTYGRHLEISLEPVFPMLLPCSSPTLSPLPGERHTSLDFHGLRLDILENLTTLNIWVPARCTELLLDKNADNIDQSPYNITQLDFESLKEALSSLNHVRNVTLSMPLTQVSEPEDGYVVDDAHLRIWRRGAGVRFHPSLLPVIEVERLSSNVYSSTDRSVKLAYNPQSETSVHYSVLDTPTFSEAVPSRRWGVARLVDRTFQGVSGT</sequence>
<evidence type="ECO:0000259" key="1">
    <source>
        <dbReference type="Pfam" id="PF24476"/>
    </source>
</evidence>
<dbReference type="OrthoDB" id="3565018at2759"/>
<protein>
    <recommendedName>
        <fullName evidence="1">DUF7580 domain-containing protein</fullName>
    </recommendedName>
</protein>
<dbReference type="PANTHER" id="PTHR35186">
    <property type="entry name" value="ANK_REP_REGION DOMAIN-CONTAINING PROTEIN"/>
    <property type="match status" value="1"/>
</dbReference>
<dbReference type="AlphaFoldDB" id="A0A8H5QLN9"/>
<evidence type="ECO:0000313" key="2">
    <source>
        <dbReference type="EMBL" id="KAF5616777.1"/>
    </source>
</evidence>